<keyword evidence="3" id="KW-0804">Transcription</keyword>
<dbReference type="Gene3D" id="1.10.10.60">
    <property type="entry name" value="Homeodomain-like"/>
    <property type="match status" value="1"/>
</dbReference>
<evidence type="ECO:0000256" key="4">
    <source>
        <dbReference type="PROSITE-ProRule" id="PRU00335"/>
    </source>
</evidence>
<organism evidence="6 7">
    <name type="scientific">Cryptosporangium minutisporangium</name>
    <dbReference type="NCBI Taxonomy" id="113569"/>
    <lineage>
        <taxon>Bacteria</taxon>
        <taxon>Bacillati</taxon>
        <taxon>Actinomycetota</taxon>
        <taxon>Actinomycetes</taxon>
        <taxon>Cryptosporangiales</taxon>
        <taxon>Cryptosporangiaceae</taxon>
        <taxon>Cryptosporangium</taxon>
    </lineage>
</organism>
<name>A0ABP6SWD4_9ACTN</name>
<keyword evidence="2 4" id="KW-0238">DNA-binding</keyword>
<evidence type="ECO:0000256" key="2">
    <source>
        <dbReference type="ARBA" id="ARBA00023125"/>
    </source>
</evidence>
<dbReference type="PROSITE" id="PS50977">
    <property type="entry name" value="HTH_TETR_2"/>
    <property type="match status" value="1"/>
</dbReference>
<dbReference type="InterPro" id="IPR036271">
    <property type="entry name" value="Tet_transcr_reg_TetR-rel_C_sf"/>
</dbReference>
<dbReference type="PANTHER" id="PTHR47506:SF6">
    <property type="entry name" value="HTH-TYPE TRANSCRIPTIONAL REPRESSOR NEMR"/>
    <property type="match status" value="1"/>
</dbReference>
<comment type="caution">
    <text evidence="6">The sequence shown here is derived from an EMBL/GenBank/DDBJ whole genome shotgun (WGS) entry which is preliminary data.</text>
</comment>
<evidence type="ECO:0000256" key="1">
    <source>
        <dbReference type="ARBA" id="ARBA00023015"/>
    </source>
</evidence>
<dbReference type="Gene3D" id="1.10.357.10">
    <property type="entry name" value="Tetracycline Repressor, domain 2"/>
    <property type="match status" value="1"/>
</dbReference>
<keyword evidence="7" id="KW-1185">Reference proteome</keyword>
<dbReference type="SUPFAM" id="SSF46689">
    <property type="entry name" value="Homeodomain-like"/>
    <property type="match status" value="1"/>
</dbReference>
<evidence type="ECO:0000256" key="3">
    <source>
        <dbReference type="ARBA" id="ARBA00023163"/>
    </source>
</evidence>
<reference evidence="7" key="1">
    <citation type="journal article" date="2019" name="Int. J. Syst. Evol. Microbiol.">
        <title>The Global Catalogue of Microorganisms (GCM) 10K type strain sequencing project: providing services to taxonomists for standard genome sequencing and annotation.</title>
        <authorList>
            <consortium name="The Broad Institute Genomics Platform"/>
            <consortium name="The Broad Institute Genome Sequencing Center for Infectious Disease"/>
            <person name="Wu L."/>
            <person name="Ma J."/>
        </authorList>
    </citation>
    <scope>NUCLEOTIDE SEQUENCE [LARGE SCALE GENOMIC DNA]</scope>
    <source>
        <strain evidence="7">JCM 9458</strain>
    </source>
</reference>
<dbReference type="SUPFAM" id="SSF48498">
    <property type="entry name" value="Tetracyclin repressor-like, C-terminal domain"/>
    <property type="match status" value="1"/>
</dbReference>
<gene>
    <name evidence="6" type="ORF">GCM10020369_20620</name>
</gene>
<dbReference type="InterPro" id="IPR001647">
    <property type="entry name" value="HTH_TetR"/>
</dbReference>
<dbReference type="Proteomes" id="UP001501676">
    <property type="component" value="Unassembled WGS sequence"/>
</dbReference>
<evidence type="ECO:0000313" key="6">
    <source>
        <dbReference type="EMBL" id="GAA3385775.1"/>
    </source>
</evidence>
<keyword evidence="1" id="KW-0805">Transcription regulation</keyword>
<dbReference type="Pfam" id="PF00440">
    <property type="entry name" value="TetR_N"/>
    <property type="match status" value="1"/>
</dbReference>
<feature type="DNA-binding region" description="H-T-H motif" evidence="4">
    <location>
        <begin position="52"/>
        <end position="71"/>
    </location>
</feature>
<proteinExistence type="predicted"/>
<evidence type="ECO:0000259" key="5">
    <source>
        <dbReference type="PROSITE" id="PS50977"/>
    </source>
</evidence>
<feature type="domain" description="HTH tetR-type" evidence="5">
    <location>
        <begin position="29"/>
        <end position="89"/>
    </location>
</feature>
<dbReference type="EMBL" id="BAAAYN010000012">
    <property type="protein sequence ID" value="GAA3385775.1"/>
    <property type="molecule type" value="Genomic_DNA"/>
</dbReference>
<protein>
    <submittedName>
        <fullName evidence="6">TetR/AcrR family transcriptional regulator</fullName>
    </submittedName>
</protein>
<dbReference type="PANTHER" id="PTHR47506">
    <property type="entry name" value="TRANSCRIPTIONAL REGULATORY PROTEIN"/>
    <property type="match status" value="1"/>
</dbReference>
<dbReference type="InterPro" id="IPR011075">
    <property type="entry name" value="TetR_C"/>
</dbReference>
<evidence type="ECO:0000313" key="7">
    <source>
        <dbReference type="Proteomes" id="UP001501676"/>
    </source>
</evidence>
<sequence>MCRTGAYPGTVIAERRRPKSGDGRIARGAATRREILDHAARVASVDGLTGLSLGRLATDLGLSKSAVFAHFSSTERLHLAVVEAAVDLFRARVVEPALAVRPGLGRVEALTDGWLVYSERRLFPGGCFFLHVGAEFDARPGPVRDALSTARRNWLQLLAGTIRDAVQLGELPPETDPAQVAFEVDAVAAAANSAALLLDDPTAHERARRAIGARLGRPSTG</sequence>
<accession>A0ABP6SWD4</accession>
<dbReference type="InterPro" id="IPR009057">
    <property type="entry name" value="Homeodomain-like_sf"/>
</dbReference>
<dbReference type="Pfam" id="PF16925">
    <property type="entry name" value="TetR_C_13"/>
    <property type="match status" value="1"/>
</dbReference>